<dbReference type="PROSITE" id="PS51459">
    <property type="entry name" value="FIDO"/>
    <property type="match status" value="1"/>
</dbReference>
<feature type="domain" description="Fido" evidence="3">
    <location>
        <begin position="221"/>
        <end position="361"/>
    </location>
</feature>
<keyword evidence="1" id="KW-0547">Nucleotide-binding</keyword>
<keyword evidence="5" id="KW-1185">Reference proteome</keyword>
<dbReference type="InterPro" id="IPR036597">
    <property type="entry name" value="Fido-like_dom_sf"/>
</dbReference>
<dbReference type="GO" id="GO:0005524">
    <property type="term" value="F:ATP binding"/>
    <property type="evidence" value="ECO:0007669"/>
    <property type="project" value="UniProtKB-KW"/>
</dbReference>
<evidence type="ECO:0000313" key="5">
    <source>
        <dbReference type="Proteomes" id="UP000249819"/>
    </source>
</evidence>
<dbReference type="InterPro" id="IPR003812">
    <property type="entry name" value="Fido"/>
</dbReference>
<evidence type="ECO:0000256" key="1">
    <source>
        <dbReference type="PIRSR" id="PIRSR640198-2"/>
    </source>
</evidence>
<dbReference type="SUPFAM" id="SSF140931">
    <property type="entry name" value="Fic-like"/>
    <property type="match status" value="1"/>
</dbReference>
<dbReference type="InterPro" id="IPR040198">
    <property type="entry name" value="Fido_containing"/>
</dbReference>
<dbReference type="OrthoDB" id="9813719at2"/>
<feature type="site" description="Important for autoinhibition of adenylyltransferase activity" evidence="2">
    <location>
        <position position="172"/>
    </location>
</feature>
<sequence>MRKKNPEINLELEQILVTLEKFPEGASLTAIKDQSALDLKDRTFQRRLEQLKDEGIIHKSGSTKSSLYRLSKFSIKTSSEAQLQSKITISPESEHLLEMLSVPLSRRHPVGYNRDFLTSYRPNVDSYLTKSEQQKLAELGKTARLDQPAGTYAKEILQRLLIDLSWNSSRLEGNTYSLLDTQQLITRGRIPDNKSAMETQMILNHKDAIEFIVGSADEIGFNRYSIISLHAILSQYLLADPSASGRLRQFGVGISDSVFTPLGIPQQIEEMLDILLEKASQIEDPFEQTFFAMVHLPYLQPFDDVNKRVARLAANIPLNKHNLAPLAFVDVPQNLFINGMLAIYELNRIELLKDVFMWAYERSSVRYAALRQTLGEPDPFRLKYRDKIGAIVYEIITDVIPPEIAVMIINEKAQILPAEDRSRFIEAVDTELLSLHEGNFARFRVRPSEFEKWRSVWNR</sequence>
<proteinExistence type="predicted"/>
<dbReference type="AlphaFoldDB" id="A0A327WC45"/>
<evidence type="ECO:0000313" key="4">
    <source>
        <dbReference type="EMBL" id="RAJ87422.1"/>
    </source>
</evidence>
<organism evidence="4 5">
    <name type="scientific">Chitinophaga dinghuensis</name>
    <dbReference type="NCBI Taxonomy" id="1539050"/>
    <lineage>
        <taxon>Bacteria</taxon>
        <taxon>Pseudomonadati</taxon>
        <taxon>Bacteroidota</taxon>
        <taxon>Chitinophagia</taxon>
        <taxon>Chitinophagales</taxon>
        <taxon>Chitinophagaceae</taxon>
        <taxon>Chitinophaga</taxon>
    </lineage>
</organism>
<dbReference type="RefSeq" id="WP_111590115.1">
    <property type="nucleotide sequence ID" value="NZ_QLMA01000001.1"/>
</dbReference>
<evidence type="ECO:0000256" key="2">
    <source>
        <dbReference type="PIRSR" id="PIRSR640198-3"/>
    </source>
</evidence>
<evidence type="ECO:0000259" key="3">
    <source>
        <dbReference type="PROSITE" id="PS51459"/>
    </source>
</evidence>
<feature type="binding site" evidence="1">
    <location>
        <begin position="304"/>
        <end position="311"/>
    </location>
    <ligand>
        <name>ATP</name>
        <dbReference type="ChEBI" id="CHEBI:30616"/>
    </ligand>
</feature>
<dbReference type="Proteomes" id="UP000249819">
    <property type="component" value="Unassembled WGS sequence"/>
</dbReference>
<dbReference type="PANTHER" id="PTHR13504">
    <property type="entry name" value="FIDO DOMAIN-CONTAINING PROTEIN DDB_G0283145"/>
    <property type="match status" value="1"/>
</dbReference>
<dbReference type="PANTHER" id="PTHR13504:SF38">
    <property type="entry name" value="FIDO DOMAIN-CONTAINING PROTEIN"/>
    <property type="match status" value="1"/>
</dbReference>
<dbReference type="Pfam" id="PF02661">
    <property type="entry name" value="Fic"/>
    <property type="match status" value="1"/>
</dbReference>
<dbReference type="EMBL" id="QLMA01000001">
    <property type="protein sequence ID" value="RAJ87422.1"/>
    <property type="molecule type" value="Genomic_DNA"/>
</dbReference>
<comment type="caution">
    <text evidence="4">The sequence shown here is derived from an EMBL/GenBank/DDBJ whole genome shotgun (WGS) entry which is preliminary data.</text>
</comment>
<protein>
    <submittedName>
        <fullName evidence="4">Fic/DOC family protein</fullName>
    </submittedName>
</protein>
<name>A0A327WC45_9BACT</name>
<keyword evidence="1" id="KW-0067">ATP-binding</keyword>
<accession>A0A327WC45</accession>
<reference evidence="4 5" key="1">
    <citation type="submission" date="2018-06" db="EMBL/GenBank/DDBJ databases">
        <title>Genomic Encyclopedia of Archaeal and Bacterial Type Strains, Phase II (KMG-II): from individual species to whole genera.</title>
        <authorList>
            <person name="Goeker M."/>
        </authorList>
    </citation>
    <scope>NUCLEOTIDE SEQUENCE [LARGE SCALE GENOMIC DNA]</scope>
    <source>
        <strain evidence="4 5">DSM 29821</strain>
    </source>
</reference>
<dbReference type="Gene3D" id="1.10.3290.10">
    <property type="entry name" value="Fido-like domain"/>
    <property type="match status" value="1"/>
</dbReference>
<gene>
    <name evidence="4" type="ORF">CLV59_101172</name>
</gene>